<evidence type="ECO:0000259" key="2">
    <source>
        <dbReference type="Pfam" id="PF13860"/>
    </source>
</evidence>
<dbReference type="EMBL" id="GU568011">
    <property type="protein sequence ID" value="ADI23322.1"/>
    <property type="molecule type" value="Genomic_DNA"/>
</dbReference>
<name>E7C798_9BACT</name>
<evidence type="ECO:0000313" key="3">
    <source>
        <dbReference type="EMBL" id="ADI23322.1"/>
    </source>
</evidence>
<feature type="signal peptide" evidence="1">
    <location>
        <begin position="1"/>
        <end position="20"/>
    </location>
</feature>
<feature type="domain" description="FlgD/Vpr Ig-like" evidence="2">
    <location>
        <begin position="560"/>
        <end position="612"/>
    </location>
</feature>
<dbReference type="Gene3D" id="2.60.40.4070">
    <property type="match status" value="1"/>
</dbReference>
<evidence type="ECO:0000256" key="1">
    <source>
        <dbReference type="SAM" id="SignalP"/>
    </source>
</evidence>
<dbReference type="InterPro" id="IPR025965">
    <property type="entry name" value="FlgD/Vpr_Ig-like"/>
</dbReference>
<protein>
    <recommendedName>
        <fullName evidence="2">FlgD/Vpr Ig-like domain-containing protein</fullName>
    </recommendedName>
</protein>
<dbReference type="InterPro" id="IPR026444">
    <property type="entry name" value="Secre_tail"/>
</dbReference>
<dbReference type="NCBIfam" id="TIGR04183">
    <property type="entry name" value="Por_Secre_tail"/>
    <property type="match status" value="1"/>
</dbReference>
<reference evidence="3" key="1">
    <citation type="submission" date="2010-01" db="EMBL/GenBank/DDBJ databases">
        <title>Genome fragments of uncultured bacteria from the North Pacific subtropical Gyre.</title>
        <authorList>
            <person name="Pham V.D."/>
            <person name="Delong E.F."/>
        </authorList>
    </citation>
    <scope>NUCLEOTIDE SEQUENCE</scope>
</reference>
<organism evidence="3">
    <name type="scientific">uncultured nuHF2 cluster bacterium HF0770_19K18</name>
    <dbReference type="NCBI Taxonomy" id="723592"/>
    <lineage>
        <taxon>Bacteria</taxon>
        <taxon>environmental samples</taxon>
    </lineage>
</organism>
<proteinExistence type="predicted"/>
<feature type="chain" id="PRO_5003216222" description="FlgD/Vpr Ig-like domain-containing protein" evidence="1">
    <location>
        <begin position="21"/>
        <end position="624"/>
    </location>
</feature>
<keyword evidence="1" id="KW-0732">Signal</keyword>
<accession>E7C798</accession>
<dbReference type="AlphaFoldDB" id="E7C798"/>
<sequence>MKKIKIYLILSVCFFRILEANQGNTSTTQTVLSRSLVDTLNVGLEDTVNIGFSPGDIMMEVFKVPGDLTLNGVGVGVHQWNTDGTYPSLKVEVYRPDTAGYPFTSAGSMYSFGDTAESGWIGFAHPAENDSIAYPDPSSDSNLVWNNFSAGTGICSTEPEVTDGQPVWGTKVLPAGNDVMIPRPTGGSTGLYYVDFAGGGAQFEKDEYIAVVVTYLADNAGDPADESARILLNAADASYLYPSPGLQYFASGCSGPSGEHGWHIMPNAWKFQYVVDITGDIPPEIDIYHVGLSTTTGLPDPIPSMTEIKVMATANDYNPSGGSEGIEVVVLHHQLNSLTADTTSEYMSTAFNLVLQVYVYHTEIPGVSNGTTVYYWVSAQDVEGNISNTNKQSYFVGTSTTDNNAPSSFTLNEQDSVYITMANFASDSIVFTWSESVDIDGDDLLYDFMAALTINGQTQAIYSSSSLTIREMKIDYQSVYNELYNAQALLAGIEWDVTVTDGFTEVTSGNGTLILGVNASAAFLSINGESLPEVFTLHQNYPNPFNPVTNIIYAMDITSDITITVHNIQGQLVKNLFIGNVKPGQHTVSWNGTDRTSQPVPSGIYIYSIKSSRQILAGKMMLLK</sequence>
<dbReference type="Pfam" id="PF13860">
    <property type="entry name" value="FlgD_ig"/>
    <property type="match status" value="1"/>
</dbReference>